<dbReference type="InterPro" id="IPR046341">
    <property type="entry name" value="SET_dom_sf"/>
</dbReference>
<dbReference type="Proteomes" id="UP001438707">
    <property type="component" value="Unassembled WGS sequence"/>
</dbReference>
<dbReference type="Pfam" id="PF00856">
    <property type="entry name" value="SET"/>
    <property type="match status" value="1"/>
</dbReference>
<dbReference type="SUPFAM" id="SSF82199">
    <property type="entry name" value="SET domain"/>
    <property type="match status" value="1"/>
</dbReference>
<dbReference type="Gene3D" id="6.10.140.2220">
    <property type="match status" value="1"/>
</dbReference>
<evidence type="ECO:0000313" key="3">
    <source>
        <dbReference type="Proteomes" id="UP001438707"/>
    </source>
</evidence>
<dbReference type="InterPro" id="IPR050869">
    <property type="entry name" value="H3K4_H4K5_MeTrfase"/>
</dbReference>
<feature type="domain" description="SET" evidence="1">
    <location>
        <begin position="3"/>
        <end position="263"/>
    </location>
</feature>
<accession>A0AAW1SA28</accession>
<organism evidence="2 3">
    <name type="scientific">Apatococcus lobatus</name>
    <dbReference type="NCBI Taxonomy" id="904363"/>
    <lineage>
        <taxon>Eukaryota</taxon>
        <taxon>Viridiplantae</taxon>
        <taxon>Chlorophyta</taxon>
        <taxon>core chlorophytes</taxon>
        <taxon>Trebouxiophyceae</taxon>
        <taxon>Chlorellales</taxon>
        <taxon>Chlorellaceae</taxon>
        <taxon>Apatococcus</taxon>
    </lineage>
</organism>
<dbReference type="Gene3D" id="1.10.220.160">
    <property type="match status" value="1"/>
</dbReference>
<dbReference type="AlphaFoldDB" id="A0AAW1SA28"/>
<evidence type="ECO:0000259" key="1">
    <source>
        <dbReference type="PROSITE" id="PS50280"/>
    </source>
</evidence>
<dbReference type="PROSITE" id="PS50280">
    <property type="entry name" value="SET"/>
    <property type="match status" value="1"/>
</dbReference>
<dbReference type="Gene3D" id="2.170.270.10">
    <property type="entry name" value="SET domain"/>
    <property type="match status" value="1"/>
</dbReference>
<dbReference type="PANTHER" id="PTHR12197">
    <property type="entry name" value="HISTONE-LYSINE N-METHYLTRANSFERASE SMYD"/>
    <property type="match status" value="1"/>
</dbReference>
<protein>
    <recommendedName>
        <fullName evidence="1">SET domain-containing protein</fullName>
    </recommendedName>
</protein>
<dbReference type="EMBL" id="JALJOS010000002">
    <property type="protein sequence ID" value="KAK9842965.1"/>
    <property type="molecule type" value="Genomic_DNA"/>
</dbReference>
<comment type="caution">
    <text evidence="2">The sequence shown here is derived from an EMBL/GenBank/DDBJ whole genome shotgun (WGS) entry which is preliminary data.</text>
</comment>
<reference evidence="2 3" key="1">
    <citation type="journal article" date="2024" name="Nat. Commun.">
        <title>Phylogenomics reveals the evolutionary origins of lichenization in chlorophyte algae.</title>
        <authorList>
            <person name="Puginier C."/>
            <person name="Libourel C."/>
            <person name="Otte J."/>
            <person name="Skaloud P."/>
            <person name="Haon M."/>
            <person name="Grisel S."/>
            <person name="Petersen M."/>
            <person name="Berrin J.G."/>
            <person name="Delaux P.M."/>
            <person name="Dal Grande F."/>
            <person name="Keller J."/>
        </authorList>
    </citation>
    <scope>NUCLEOTIDE SEQUENCE [LARGE SCALE GENOMIC DNA]</scope>
    <source>
        <strain evidence="2 3">SAG 2145</strain>
    </source>
</reference>
<sequence>MWASCSRREASPAGGSFRVATQLLPAGWLLLKEDAVACASGPGSCRNCCILLQVQDTDSPAACNRCRMVLWCSDICKKSDFLRHMQCGECWLMLQSEARAEIQDLLQEACLALRLWHASAGSTTRSLCSNEALLMSQGAPGILPEQLQVAAKWMQASIGHLDVPSWDHLQPASAPDAAMYLCQVITNSLEVMPWIAPAPALEGGRGRFSSAAVIYRHASELNHSCSPNVIYNFKHRKGQNGPQMALRSIKPVAAGEPLTISYVNVLAPVSERQGSLCARHKFNCTCERCCKELAAQPSGSGSACQSWLGGLQDGIHAASMLLFEEDDAAGAHAQALQTWCAAVAKGCPETHPMMLELSGVARSAACVCAMHQKEVLVHLDTWGIAFAGHHISAAAWWAMRLSQGLQLKHDQGLSVLCSEAGSAFTTAAVGLCNLLKLLMDGSWPVKQEQLQESATMPVELTCCSSDNELTPAVLSQAIAMCMAKANRLLQAAYGPGHEVLEMASFLPYQVHASQELAMQICQAASII</sequence>
<proteinExistence type="predicted"/>
<dbReference type="InterPro" id="IPR001214">
    <property type="entry name" value="SET_dom"/>
</dbReference>
<gene>
    <name evidence="2" type="ORF">WJX74_004976</name>
</gene>
<evidence type="ECO:0000313" key="2">
    <source>
        <dbReference type="EMBL" id="KAK9842965.1"/>
    </source>
</evidence>
<keyword evidence="3" id="KW-1185">Reference proteome</keyword>
<name>A0AAW1SA28_9CHLO</name>